<evidence type="ECO:0000256" key="2">
    <source>
        <dbReference type="ARBA" id="ARBA00008072"/>
    </source>
</evidence>
<gene>
    <name evidence="6" type="ORF">S01H1_39960</name>
</gene>
<sequence length="106" mass="11505">SAGGFSDALGGVRKKGTVVLVGGYHRPLEVHLGRIVEGEIHVTGSSCYGYSGMRKDFEWSMDLISSGKIRASRLITHRFPLSDIQKAFEVAAHKKTGSIKVMVTND</sequence>
<dbReference type="InterPro" id="IPR036291">
    <property type="entry name" value="NAD(P)-bd_dom_sf"/>
</dbReference>
<name>X0VNS5_9ZZZZ</name>
<dbReference type="Gene3D" id="3.40.50.720">
    <property type="entry name" value="NAD(P)-binding Rossmann-like Domain"/>
    <property type="match status" value="1"/>
</dbReference>
<organism evidence="6">
    <name type="scientific">marine sediment metagenome</name>
    <dbReference type="NCBI Taxonomy" id="412755"/>
    <lineage>
        <taxon>unclassified sequences</taxon>
        <taxon>metagenomes</taxon>
        <taxon>ecological metagenomes</taxon>
    </lineage>
</organism>
<evidence type="ECO:0000256" key="4">
    <source>
        <dbReference type="ARBA" id="ARBA00022833"/>
    </source>
</evidence>
<dbReference type="Gene3D" id="3.90.180.10">
    <property type="entry name" value="Medium-chain alcohol dehydrogenases, catalytic domain"/>
    <property type="match status" value="1"/>
</dbReference>
<comment type="similarity">
    <text evidence="2">Belongs to the zinc-containing alcohol dehydrogenase family.</text>
</comment>
<accession>X0VNS5</accession>
<dbReference type="AlphaFoldDB" id="X0VNS5"/>
<dbReference type="EMBL" id="BARS01025269">
    <property type="protein sequence ID" value="GAG02211.1"/>
    <property type="molecule type" value="Genomic_DNA"/>
</dbReference>
<reference evidence="6" key="1">
    <citation type="journal article" date="2014" name="Front. Microbiol.">
        <title>High frequency of phylogenetically diverse reductive dehalogenase-homologous genes in deep subseafloor sedimentary metagenomes.</title>
        <authorList>
            <person name="Kawai M."/>
            <person name="Futagami T."/>
            <person name="Toyoda A."/>
            <person name="Takaki Y."/>
            <person name="Nishi S."/>
            <person name="Hori S."/>
            <person name="Arai W."/>
            <person name="Tsubouchi T."/>
            <person name="Morono Y."/>
            <person name="Uchiyama I."/>
            <person name="Ito T."/>
            <person name="Fujiyama A."/>
            <person name="Inagaki F."/>
            <person name="Takami H."/>
        </authorList>
    </citation>
    <scope>NUCLEOTIDE SEQUENCE</scope>
    <source>
        <strain evidence="6">Expedition CK06-06</strain>
    </source>
</reference>
<feature type="non-terminal residue" evidence="6">
    <location>
        <position position="1"/>
    </location>
</feature>
<dbReference type="PANTHER" id="PTHR43161">
    <property type="entry name" value="SORBITOL DEHYDROGENASE"/>
    <property type="match status" value="1"/>
</dbReference>
<dbReference type="GO" id="GO:0046872">
    <property type="term" value="F:metal ion binding"/>
    <property type="evidence" value="ECO:0007669"/>
    <property type="project" value="UniProtKB-KW"/>
</dbReference>
<keyword evidence="5" id="KW-0560">Oxidoreductase</keyword>
<keyword evidence="4" id="KW-0862">Zinc</keyword>
<dbReference type="SUPFAM" id="SSF51735">
    <property type="entry name" value="NAD(P)-binding Rossmann-fold domains"/>
    <property type="match status" value="1"/>
</dbReference>
<comment type="cofactor">
    <cofactor evidence="1">
        <name>Zn(2+)</name>
        <dbReference type="ChEBI" id="CHEBI:29105"/>
    </cofactor>
</comment>
<evidence type="ECO:0000256" key="3">
    <source>
        <dbReference type="ARBA" id="ARBA00022723"/>
    </source>
</evidence>
<dbReference type="GO" id="GO:0016491">
    <property type="term" value="F:oxidoreductase activity"/>
    <property type="evidence" value="ECO:0007669"/>
    <property type="project" value="UniProtKB-KW"/>
</dbReference>
<evidence type="ECO:0000256" key="5">
    <source>
        <dbReference type="ARBA" id="ARBA00023002"/>
    </source>
</evidence>
<evidence type="ECO:0000256" key="1">
    <source>
        <dbReference type="ARBA" id="ARBA00001947"/>
    </source>
</evidence>
<evidence type="ECO:0000313" key="6">
    <source>
        <dbReference type="EMBL" id="GAG02211.1"/>
    </source>
</evidence>
<comment type="caution">
    <text evidence="6">The sequence shown here is derived from an EMBL/GenBank/DDBJ whole genome shotgun (WGS) entry which is preliminary data.</text>
</comment>
<evidence type="ECO:0008006" key="7">
    <source>
        <dbReference type="Google" id="ProtNLM"/>
    </source>
</evidence>
<proteinExistence type="inferred from homology"/>
<protein>
    <recommendedName>
        <fullName evidence="7">Alcohol dehydrogenase-like C-terminal domain-containing protein</fullName>
    </recommendedName>
</protein>
<keyword evidence="3" id="KW-0479">Metal-binding</keyword>